<organism evidence="5 6">
    <name type="scientific">Xanthobacter agilis</name>
    <dbReference type="NCBI Taxonomy" id="47492"/>
    <lineage>
        <taxon>Bacteria</taxon>
        <taxon>Pseudomonadati</taxon>
        <taxon>Pseudomonadota</taxon>
        <taxon>Alphaproteobacteria</taxon>
        <taxon>Hyphomicrobiales</taxon>
        <taxon>Xanthobacteraceae</taxon>
        <taxon>Xanthobacter</taxon>
    </lineage>
</organism>
<evidence type="ECO:0000259" key="4">
    <source>
        <dbReference type="Pfam" id="PF23666"/>
    </source>
</evidence>
<dbReference type="InterPro" id="IPR056490">
    <property type="entry name" value="Rcc01698_C"/>
</dbReference>
<evidence type="ECO:0000259" key="2">
    <source>
        <dbReference type="Pfam" id="PF13547"/>
    </source>
</evidence>
<sequence length="1303" mass="137306">MATLLLGAAGGLVGGALFGPLGAVAGRALGALGGAVLDQSLVGGNRTSTSEGPRLSDLEVTASTPGASIPRLYGRARLAGQVIWATALTEVKTTQSQSAGGKGGSLSAKSSTISYTYYANFAVALCEGPISRIGRIWADGKLLDVGGLSIRMHLGGEAQAADSWIAAKQGDAGTPAYRGIAYLVFENLELTDYGNRLPQLTAEVERGIGALERQVRAVTLIPGATEFGYDTVNTVRVYGSGSYGAEARHVSTAGSDFESALDQLLAACPNLERVSLVVSWFGDDLRAGQCRIRPKCERHGKSTFPNEWSVGGLTRLLAQTVSPYDGRAAYGGTPADITVVRAIRKMNEAGIKVTLNPFVMMDIPADNTLENPWTGAVPQPPHPWRGRIVCDPAPGLPGTAEGTAACAEQVAALFGAAEAGDFLRAGTLVVYDGPSEWSLRRMALHYAHLAVAAGGVEAILIGSEMEALTRLRDHTGGFPAAAAYAALAADVKAVVGADTRVSYGANWAEYGAQVFDDGDVRFPLDVLWASSAVDFVGIDYYPPFTDWRDGTTHRDAALASSITDPDYLKAGLRSGEAFDWYYADDNARDAQDRTPITDGAYGEPWVYRQKDLWSWWANAHHERRAGVRAATPTAYVPGGKPIRLMEAGCAAVDKGPNRPSAFPDAKSSENALPPYSSGTRDDTVQRRTLEAILGTFEPAAGASLADNPAAPLYGGRMVEAGCVFLWTWDARPYPQFPLLTDVWGDGDNWNCGHWLTGRLGSAPLDALVETLCADFGVSVDTRRLSGVVEGYMVADPMSARTALEPLARAFAFEAVEAGDQIVFHPRGDGAVTELGAEDLVQPDDAGALVTFTRAQESELPLEITVGFIDPLHDYRKATVSSRRLTGRSRHVTEVDLALVAAPNVMVRAADVWLQDLWAARETASFGLPPSRAALMPGDVVRLTLDGRARLLEITRVEEADARVVTARSIEPEVFDTALDVLPAGSVAVPTVSGPPAVVVLDLPTTESADPLPLQYLAAAALPWPGTLAVWRSTDGESFDALAAVSAPAALGTLLSALPPGPVWRFDRANTLLVQAGSAQWVSASQMQVLDGANVLALFADGRTPELIQYTDAELVDTGTYRLSGLLRGRAGTEAAGADAWPEGTQVLRLDGTLAPVASGLSARGRTSIYRVGPASGDYGGDDVTEVTATVAGTALQPLSPVHLTARRTAAGIVIGFIRRTRLDGDSWDVVEVPLNEASEAYRVEILSGGTVVRAFEVTSPQVTYSAAAELADFGAAQASLTVRVRQLSATVGAGAPAQATLAL</sequence>
<protein>
    <recommendedName>
        <fullName evidence="7">Host specificity protein</fullName>
    </recommendedName>
</protein>
<evidence type="ECO:0000256" key="1">
    <source>
        <dbReference type="SAM" id="MobiDB-lite"/>
    </source>
</evidence>
<dbReference type="RefSeq" id="WP_237346276.1">
    <property type="nucleotide sequence ID" value="NZ_JABWGX010000017.1"/>
</dbReference>
<dbReference type="Pfam" id="PF23666">
    <property type="entry name" value="Rcc01698_C"/>
    <property type="match status" value="1"/>
</dbReference>
<dbReference type="Pfam" id="PF13550">
    <property type="entry name" value="Phage-tail_3"/>
    <property type="match status" value="1"/>
</dbReference>
<dbReference type="Pfam" id="PF13547">
    <property type="entry name" value="GTA_TIM"/>
    <property type="match status" value="1"/>
</dbReference>
<evidence type="ECO:0000313" key="5">
    <source>
        <dbReference type="EMBL" id="MDQ0506537.1"/>
    </source>
</evidence>
<feature type="domain" description="GTA TIM-barrel-like" evidence="2">
    <location>
        <begin position="437"/>
        <end position="737"/>
    </location>
</feature>
<accession>A0ABU0LHH3</accession>
<dbReference type="SUPFAM" id="SSF51445">
    <property type="entry name" value="(Trans)glycosidases"/>
    <property type="match status" value="1"/>
</dbReference>
<dbReference type="CDD" id="cd19607">
    <property type="entry name" value="GTA_TIM-barrel-like"/>
    <property type="match status" value="1"/>
</dbReference>
<keyword evidence="6" id="KW-1185">Reference proteome</keyword>
<reference evidence="5 6" key="1">
    <citation type="submission" date="2023-07" db="EMBL/GenBank/DDBJ databases">
        <title>Genomic Encyclopedia of Type Strains, Phase IV (KMG-IV): sequencing the most valuable type-strain genomes for metagenomic binning, comparative biology and taxonomic classification.</title>
        <authorList>
            <person name="Goeker M."/>
        </authorList>
    </citation>
    <scope>NUCLEOTIDE SEQUENCE [LARGE SCALE GENOMIC DNA]</scope>
    <source>
        <strain evidence="5 6">DSM 3770</strain>
    </source>
</reference>
<dbReference type="Gene3D" id="3.20.20.80">
    <property type="entry name" value="Glycosidases"/>
    <property type="match status" value="1"/>
</dbReference>
<feature type="domain" description="Tip attachment protein J" evidence="3">
    <location>
        <begin position="795"/>
        <end position="957"/>
    </location>
</feature>
<dbReference type="InterPro" id="IPR017853">
    <property type="entry name" value="GH"/>
</dbReference>
<comment type="caution">
    <text evidence="5">The sequence shown here is derived from an EMBL/GenBank/DDBJ whole genome shotgun (WGS) entry which is preliminary data.</text>
</comment>
<dbReference type="Proteomes" id="UP001241747">
    <property type="component" value="Unassembled WGS sequence"/>
</dbReference>
<evidence type="ECO:0008006" key="7">
    <source>
        <dbReference type="Google" id="ProtNLM"/>
    </source>
</evidence>
<evidence type="ECO:0000313" key="6">
    <source>
        <dbReference type="Proteomes" id="UP001241747"/>
    </source>
</evidence>
<feature type="region of interest" description="Disordered" evidence="1">
    <location>
        <begin position="656"/>
        <end position="681"/>
    </location>
</feature>
<dbReference type="EMBL" id="JAUSVY010000008">
    <property type="protein sequence ID" value="MDQ0506537.1"/>
    <property type="molecule type" value="Genomic_DNA"/>
</dbReference>
<name>A0ABU0LHH3_XANAG</name>
<gene>
    <name evidence="5" type="ORF">QOZ94_003348</name>
</gene>
<proteinExistence type="predicted"/>
<dbReference type="InterPro" id="IPR025195">
    <property type="entry name" value="GTA_TIM_dom"/>
</dbReference>
<feature type="domain" description="Rcc01698-like C-terminal" evidence="4">
    <location>
        <begin position="1048"/>
        <end position="1146"/>
    </location>
</feature>
<dbReference type="InterPro" id="IPR032876">
    <property type="entry name" value="J_dom"/>
</dbReference>
<evidence type="ECO:0000259" key="3">
    <source>
        <dbReference type="Pfam" id="PF13550"/>
    </source>
</evidence>